<dbReference type="STRING" id="3818.A0A445BBJ2"/>
<reference evidence="3 4" key="1">
    <citation type="submission" date="2019-01" db="EMBL/GenBank/DDBJ databases">
        <title>Sequencing of cultivated peanut Arachis hypogaea provides insights into genome evolution and oil improvement.</title>
        <authorList>
            <person name="Chen X."/>
        </authorList>
    </citation>
    <scope>NUCLEOTIDE SEQUENCE [LARGE SCALE GENOMIC DNA]</scope>
    <source>
        <strain evidence="4">cv. Fuhuasheng</strain>
        <tissue evidence="3">Leaves</tissue>
    </source>
</reference>
<dbReference type="Gene3D" id="3.30.200.20">
    <property type="entry name" value="Phosphorylase Kinase, domain 1"/>
    <property type="match status" value="1"/>
</dbReference>
<dbReference type="PROSITE" id="PS50011">
    <property type="entry name" value="PROTEIN_KINASE_DOM"/>
    <property type="match status" value="1"/>
</dbReference>
<evidence type="ECO:0000256" key="1">
    <source>
        <dbReference type="SAM" id="MobiDB-lite"/>
    </source>
</evidence>
<feature type="compositionally biased region" description="Basic and acidic residues" evidence="1">
    <location>
        <begin position="495"/>
        <end position="509"/>
    </location>
</feature>
<feature type="compositionally biased region" description="Low complexity" evidence="1">
    <location>
        <begin position="450"/>
        <end position="463"/>
    </location>
</feature>
<protein>
    <recommendedName>
        <fullName evidence="2">Protein kinase domain-containing protein</fullName>
    </recommendedName>
</protein>
<name>A0A445BBJ2_ARAHY</name>
<evidence type="ECO:0000313" key="3">
    <source>
        <dbReference type="EMBL" id="RYR36026.1"/>
    </source>
</evidence>
<dbReference type="GO" id="GO:0005524">
    <property type="term" value="F:ATP binding"/>
    <property type="evidence" value="ECO:0007669"/>
    <property type="project" value="InterPro"/>
</dbReference>
<feature type="compositionally biased region" description="Basic and acidic residues" evidence="1">
    <location>
        <begin position="470"/>
        <end position="480"/>
    </location>
</feature>
<dbReference type="Pfam" id="PF04720">
    <property type="entry name" value="PDDEXK_6"/>
    <property type="match status" value="1"/>
</dbReference>
<comment type="caution">
    <text evidence="3">The sequence shown here is derived from an EMBL/GenBank/DDBJ whole genome shotgun (WGS) entry which is preliminary data.</text>
</comment>
<dbReference type="EMBL" id="SDMP01000010">
    <property type="protein sequence ID" value="RYR36026.1"/>
    <property type="molecule type" value="Genomic_DNA"/>
</dbReference>
<dbReference type="InterPro" id="IPR001245">
    <property type="entry name" value="Ser-Thr/Tyr_kinase_cat_dom"/>
</dbReference>
<dbReference type="NCBIfam" id="TIGR01615">
    <property type="entry name" value="A_thal_3542"/>
    <property type="match status" value="1"/>
</dbReference>
<feature type="domain" description="Protein kinase" evidence="2">
    <location>
        <begin position="563"/>
        <end position="782"/>
    </location>
</feature>
<evidence type="ECO:0000259" key="2">
    <source>
        <dbReference type="PROSITE" id="PS50011"/>
    </source>
</evidence>
<dbReference type="InterPro" id="IPR011009">
    <property type="entry name" value="Kinase-like_dom_sf"/>
</dbReference>
<dbReference type="InterPro" id="IPR000719">
    <property type="entry name" value="Prot_kinase_dom"/>
</dbReference>
<dbReference type="PANTHER" id="PTHR31579">
    <property type="entry name" value="OS03G0796600 PROTEIN"/>
    <property type="match status" value="1"/>
</dbReference>
<proteinExistence type="predicted"/>
<dbReference type="GO" id="GO:0004672">
    <property type="term" value="F:protein kinase activity"/>
    <property type="evidence" value="ECO:0007669"/>
    <property type="project" value="InterPro"/>
</dbReference>
<dbReference type="PANTHER" id="PTHR31579:SF2">
    <property type="entry name" value="DUF506 FAMILY PROTEIN"/>
    <property type="match status" value="1"/>
</dbReference>
<gene>
    <name evidence="3" type="ORF">Ahy_A10g051088</name>
</gene>
<keyword evidence="4" id="KW-1185">Reference proteome</keyword>
<dbReference type="SUPFAM" id="SSF56112">
    <property type="entry name" value="Protein kinase-like (PK-like)"/>
    <property type="match status" value="1"/>
</dbReference>
<dbReference type="InterPro" id="IPR006502">
    <property type="entry name" value="PDDEXK-like"/>
</dbReference>
<organism evidence="3 4">
    <name type="scientific">Arachis hypogaea</name>
    <name type="common">Peanut</name>
    <dbReference type="NCBI Taxonomy" id="3818"/>
    <lineage>
        <taxon>Eukaryota</taxon>
        <taxon>Viridiplantae</taxon>
        <taxon>Streptophyta</taxon>
        <taxon>Embryophyta</taxon>
        <taxon>Tracheophyta</taxon>
        <taxon>Spermatophyta</taxon>
        <taxon>Magnoliopsida</taxon>
        <taxon>eudicotyledons</taxon>
        <taxon>Gunneridae</taxon>
        <taxon>Pentapetalae</taxon>
        <taxon>rosids</taxon>
        <taxon>fabids</taxon>
        <taxon>Fabales</taxon>
        <taxon>Fabaceae</taxon>
        <taxon>Papilionoideae</taxon>
        <taxon>50 kb inversion clade</taxon>
        <taxon>dalbergioids sensu lato</taxon>
        <taxon>Dalbergieae</taxon>
        <taxon>Pterocarpus clade</taxon>
        <taxon>Arachis</taxon>
    </lineage>
</organism>
<dbReference type="AlphaFoldDB" id="A0A445BBJ2"/>
<dbReference type="Gene3D" id="1.10.510.10">
    <property type="entry name" value="Transferase(Phosphotransferase) domain 1"/>
    <property type="match status" value="1"/>
</dbReference>
<dbReference type="Proteomes" id="UP000289738">
    <property type="component" value="Chromosome A10"/>
</dbReference>
<dbReference type="Pfam" id="PF07714">
    <property type="entry name" value="PK_Tyr_Ser-Thr"/>
    <property type="match status" value="2"/>
</dbReference>
<sequence length="782" mass="88604">MGGTTMGGRVTRFLSSRRRVKTLEFSYVVEQPQHETSCVVGDVEFEFLDDANIYSACSSDDSNEIELDQHHDDDQDNDDDTCNLEDNRTFWDNQQQILQANVCRTSSLESRIRHATKEALQEIQSEESVCCCGREMAAATSCRSCLMREVSRRLQKAGFDSAICKTKWRSSPDIPSGEHKCLDVIDTTSSKKGEVIRVMIELNFRAEFEMARGSEDYNRLVRRLPEVFVGKVERLTNLIKILCMAAKRCMKEKKMHMGPWRKHRYMQAKWLGPCERNTSTTPLLSSSSMGYSQSHRIIPKPKPRASMLTVDLLDKLSTMHCTAVEKERGGAKQGFSFVHQNMGFAAAPLFSFLTTTTSHYNYYFLVMLLRKVGSDFDPIRGILALVVVEGSEERNIGFEGGKVGNKMGEDHNSWLRRTKFSHTVCHRLNPSTLASIPLSIETEHNSGLKSRPSYPQRSSSPLPKTSLSDTFREARHDQKRFSTPGPRGKPSNEGNMDKLRSKELGESKVLRLKSRSNSPNGQMKPDNNSNHQKDLAWTKCLDNSGGGKVTETDERWNVDLSKLFLGLKFAHGAHSRLYHGVYKEESVAVKIIRVPDDDENGTLASRLENQFAREATLLSHLHHPNVIKLVAACRKPPVYCIITEYLSEGSLRAYLHKLQHKPIFGLMLWEMLTGTIPYEEMTPIQAAFAVVNKNSRPVIPSDCQPAMRALIEQCWSSQPDKRPDFWQIVKVLEQFESSLAQDGTLTLVQNPLSHDHKKGLRHWIQKLSPVYPNGHVPKPKFT</sequence>
<feature type="compositionally biased region" description="Polar residues" evidence="1">
    <location>
        <begin position="515"/>
        <end position="530"/>
    </location>
</feature>
<evidence type="ECO:0000313" key="4">
    <source>
        <dbReference type="Proteomes" id="UP000289738"/>
    </source>
</evidence>
<accession>A0A445BBJ2</accession>
<feature type="region of interest" description="Disordered" evidence="1">
    <location>
        <begin position="444"/>
        <end position="535"/>
    </location>
</feature>